<dbReference type="Proteomes" id="UP000807469">
    <property type="component" value="Unassembled WGS sequence"/>
</dbReference>
<sequence length="83" mass="9579">MTCGFNYDKMVLFSMIRLLWVCVLAVGAQTFFCRSAERDEELRCPPMTETSFVGWRSPLGGTKDRTIRLKYGSESIEDILYKL</sequence>
<comment type="caution">
    <text evidence="2">The sequence shown here is derived from an EMBL/GenBank/DDBJ whole genome shotgun (WGS) entry which is preliminary data.</text>
</comment>
<reference evidence="2" key="1">
    <citation type="submission" date="2020-11" db="EMBL/GenBank/DDBJ databases">
        <authorList>
            <consortium name="DOE Joint Genome Institute"/>
            <person name="Ahrendt S."/>
            <person name="Riley R."/>
            <person name="Andreopoulos W."/>
            <person name="Labutti K."/>
            <person name="Pangilinan J."/>
            <person name="Ruiz-Duenas F.J."/>
            <person name="Barrasa J.M."/>
            <person name="Sanchez-Garcia M."/>
            <person name="Camarero S."/>
            <person name="Miyauchi S."/>
            <person name="Serrano A."/>
            <person name="Linde D."/>
            <person name="Babiker R."/>
            <person name="Drula E."/>
            <person name="Ayuso-Fernandez I."/>
            <person name="Pacheco R."/>
            <person name="Padilla G."/>
            <person name="Ferreira P."/>
            <person name="Barriuso J."/>
            <person name="Kellner H."/>
            <person name="Castanera R."/>
            <person name="Alfaro M."/>
            <person name="Ramirez L."/>
            <person name="Pisabarro A.G."/>
            <person name="Kuo A."/>
            <person name="Tritt A."/>
            <person name="Lipzen A."/>
            <person name="He G."/>
            <person name="Yan M."/>
            <person name="Ng V."/>
            <person name="Cullen D."/>
            <person name="Martin F."/>
            <person name="Rosso M.-N."/>
            <person name="Henrissat B."/>
            <person name="Hibbett D."/>
            <person name="Martinez A.T."/>
            <person name="Grigoriev I.V."/>
        </authorList>
    </citation>
    <scope>NUCLEOTIDE SEQUENCE</scope>
    <source>
        <strain evidence="2">CIRM-BRFM 674</strain>
    </source>
</reference>
<dbReference type="EMBL" id="MU155281">
    <property type="protein sequence ID" value="KAF9476811.1"/>
    <property type="molecule type" value="Genomic_DNA"/>
</dbReference>
<feature type="signal peptide" evidence="1">
    <location>
        <begin position="1"/>
        <end position="30"/>
    </location>
</feature>
<dbReference type="AlphaFoldDB" id="A0A9P6CRA6"/>
<organism evidence="2 3">
    <name type="scientific">Pholiota conissans</name>
    <dbReference type="NCBI Taxonomy" id="109636"/>
    <lineage>
        <taxon>Eukaryota</taxon>
        <taxon>Fungi</taxon>
        <taxon>Dikarya</taxon>
        <taxon>Basidiomycota</taxon>
        <taxon>Agaricomycotina</taxon>
        <taxon>Agaricomycetes</taxon>
        <taxon>Agaricomycetidae</taxon>
        <taxon>Agaricales</taxon>
        <taxon>Agaricineae</taxon>
        <taxon>Strophariaceae</taxon>
        <taxon>Pholiota</taxon>
    </lineage>
</organism>
<evidence type="ECO:0008006" key="4">
    <source>
        <dbReference type="Google" id="ProtNLM"/>
    </source>
</evidence>
<protein>
    <recommendedName>
        <fullName evidence="4">Secreted protein</fullName>
    </recommendedName>
</protein>
<feature type="chain" id="PRO_5040348434" description="Secreted protein" evidence="1">
    <location>
        <begin position="31"/>
        <end position="83"/>
    </location>
</feature>
<name>A0A9P6CRA6_9AGAR</name>
<evidence type="ECO:0000313" key="3">
    <source>
        <dbReference type="Proteomes" id="UP000807469"/>
    </source>
</evidence>
<proteinExistence type="predicted"/>
<keyword evidence="1" id="KW-0732">Signal</keyword>
<evidence type="ECO:0000256" key="1">
    <source>
        <dbReference type="SAM" id="SignalP"/>
    </source>
</evidence>
<keyword evidence="3" id="KW-1185">Reference proteome</keyword>
<gene>
    <name evidence="2" type="ORF">BDN70DRAFT_881935</name>
</gene>
<evidence type="ECO:0000313" key="2">
    <source>
        <dbReference type="EMBL" id="KAF9476811.1"/>
    </source>
</evidence>
<accession>A0A9P6CRA6</accession>